<gene>
    <name evidence="2" type="ORF">EMQ25_11975</name>
</gene>
<keyword evidence="1" id="KW-1133">Transmembrane helix</keyword>
<name>A0A433X7L0_9HYPH</name>
<keyword evidence="3" id="KW-1185">Reference proteome</keyword>
<protein>
    <submittedName>
        <fullName evidence="2">DUF3307 domain-containing protein</fullName>
    </submittedName>
</protein>
<dbReference type="OrthoDB" id="558011at2"/>
<evidence type="ECO:0000313" key="2">
    <source>
        <dbReference type="EMBL" id="RUT30042.1"/>
    </source>
</evidence>
<dbReference type="AlphaFoldDB" id="A0A433X7L0"/>
<evidence type="ECO:0000256" key="1">
    <source>
        <dbReference type="SAM" id="Phobius"/>
    </source>
</evidence>
<sequence length="126" mass="13705">MPELILLLLAGLQLKHFVADYLLQTPIMLAGKGDLGHPGGYAHAAVHLVGSALVLVWAGLPPMALIGLLALEFVLHYGLDYLKARYGGSAGHAETPRRYWALHGLDQFLHQLTYVGMLAMVVLILR</sequence>
<organism evidence="2 3">
    <name type="scientific">Arsenicitalea aurantiaca</name>
    <dbReference type="NCBI Taxonomy" id="1783274"/>
    <lineage>
        <taxon>Bacteria</taxon>
        <taxon>Pseudomonadati</taxon>
        <taxon>Pseudomonadota</taxon>
        <taxon>Alphaproteobacteria</taxon>
        <taxon>Hyphomicrobiales</taxon>
        <taxon>Devosiaceae</taxon>
        <taxon>Arsenicitalea</taxon>
    </lineage>
</organism>
<evidence type="ECO:0000313" key="3">
    <source>
        <dbReference type="Proteomes" id="UP000281547"/>
    </source>
</evidence>
<dbReference type="EMBL" id="RZNJ01000004">
    <property type="protein sequence ID" value="RUT30042.1"/>
    <property type="molecule type" value="Genomic_DNA"/>
</dbReference>
<proteinExistence type="predicted"/>
<keyword evidence="1" id="KW-0472">Membrane</keyword>
<dbReference type="RefSeq" id="WP_127188822.1">
    <property type="nucleotide sequence ID" value="NZ_RZNJ01000004.1"/>
</dbReference>
<feature type="transmembrane region" description="Helical" evidence="1">
    <location>
        <begin position="108"/>
        <end position="125"/>
    </location>
</feature>
<accession>A0A433X7L0</accession>
<dbReference type="Pfam" id="PF11750">
    <property type="entry name" value="DUF3307"/>
    <property type="match status" value="1"/>
</dbReference>
<feature type="transmembrane region" description="Helical" evidence="1">
    <location>
        <begin position="63"/>
        <end position="79"/>
    </location>
</feature>
<dbReference type="InterPro" id="IPR021737">
    <property type="entry name" value="Phage_phiKZ_Orf197"/>
</dbReference>
<reference evidence="2 3" key="1">
    <citation type="journal article" date="2016" name="Int. J. Syst. Evol. Microbiol.">
        <title>Arsenicitalea aurantiaca gen. nov., sp. nov., a new member of the family Hyphomicrobiaceae, isolated from high-arsenic sediment.</title>
        <authorList>
            <person name="Mu Y."/>
            <person name="Zhou L."/>
            <person name="Zeng X.C."/>
            <person name="Liu L."/>
            <person name="Pan Y."/>
            <person name="Chen X."/>
            <person name="Wang J."/>
            <person name="Li S."/>
            <person name="Li W.J."/>
            <person name="Wang Y."/>
        </authorList>
    </citation>
    <scope>NUCLEOTIDE SEQUENCE [LARGE SCALE GENOMIC DNA]</scope>
    <source>
        <strain evidence="2 3">42-50</strain>
    </source>
</reference>
<comment type="caution">
    <text evidence="2">The sequence shown here is derived from an EMBL/GenBank/DDBJ whole genome shotgun (WGS) entry which is preliminary data.</text>
</comment>
<dbReference type="Proteomes" id="UP000281547">
    <property type="component" value="Unassembled WGS sequence"/>
</dbReference>
<keyword evidence="1" id="KW-0812">Transmembrane</keyword>